<evidence type="ECO:0000313" key="17">
    <source>
        <dbReference type="Proteomes" id="UP000199406"/>
    </source>
</evidence>
<evidence type="ECO:0000313" key="16">
    <source>
        <dbReference type="EMBL" id="SDF21146.1"/>
    </source>
</evidence>
<feature type="domain" description="ABC3 transporter permease C-terminal" evidence="14">
    <location>
        <begin position="175"/>
        <end position="292"/>
    </location>
</feature>
<feature type="transmembrane region" description="Helical" evidence="13">
    <location>
        <begin position="218"/>
        <end position="245"/>
    </location>
</feature>
<protein>
    <recommendedName>
        <fullName evidence="5 12">Cell division protein FtsX</fullName>
    </recommendedName>
</protein>
<feature type="transmembrane region" description="Helical" evidence="13">
    <location>
        <begin position="21"/>
        <end position="41"/>
    </location>
</feature>
<keyword evidence="10 12" id="KW-0472">Membrane</keyword>
<evidence type="ECO:0000256" key="5">
    <source>
        <dbReference type="ARBA" id="ARBA00021907"/>
    </source>
</evidence>
<dbReference type="InterPro" id="IPR047929">
    <property type="entry name" value="FtsX_actino"/>
</dbReference>
<keyword evidence="11 12" id="KW-0131">Cell cycle</keyword>
<dbReference type="PANTHER" id="PTHR47755">
    <property type="entry name" value="CELL DIVISION PROTEIN FTSX"/>
    <property type="match status" value="1"/>
</dbReference>
<dbReference type="Gene3D" id="3.30.70.3040">
    <property type="match status" value="1"/>
</dbReference>
<evidence type="ECO:0000256" key="3">
    <source>
        <dbReference type="ARBA" id="ARBA00007379"/>
    </source>
</evidence>
<evidence type="ECO:0000256" key="6">
    <source>
        <dbReference type="ARBA" id="ARBA00022475"/>
    </source>
</evidence>
<dbReference type="Proteomes" id="UP000199406">
    <property type="component" value="Unassembled WGS sequence"/>
</dbReference>
<dbReference type="GO" id="GO:0005886">
    <property type="term" value="C:plasma membrane"/>
    <property type="evidence" value="ECO:0007669"/>
    <property type="project" value="UniProtKB-SubCell"/>
</dbReference>
<evidence type="ECO:0000256" key="10">
    <source>
        <dbReference type="ARBA" id="ARBA00023136"/>
    </source>
</evidence>
<reference evidence="17" key="1">
    <citation type="submission" date="2016-10" db="EMBL/GenBank/DDBJ databases">
        <authorList>
            <person name="Varghese N."/>
            <person name="Submissions S."/>
        </authorList>
    </citation>
    <scope>NUCLEOTIDE SEQUENCE [LARGE SCALE GENOMIC DNA]</scope>
    <source>
        <strain evidence="17">DSM 44268</strain>
    </source>
</reference>
<comment type="similarity">
    <text evidence="3 12">Belongs to the ABC-4 integral membrane protein family. FtsX subfamily.</text>
</comment>
<accession>A0A1G7J8E2</accession>
<dbReference type="AlphaFoldDB" id="A0A1G7J8E2"/>
<sequence>MRVNFVLSEVATGLRRNLTMTVAMILTTAISLGLMGVGLLIGGPGGMIPKMKDIFYDKVQVSIFLADDVTEEQRAAIETQLSSSSEVKSFVYENKEEAYERFQEQFSQQPELVENTPADALPESFRVELVNPERYPVIAEQFPNGENGVDRVRDEGDFLDRLFSLLNGARNGTLAVAVVQALAALLLIANTIQLAAFNRRNETSIMRLVGASRWYTQLPFILEAAFAGLIGGLLAAGGLVVAKVLFVDRTLAGPIKAGIIPQVEWSAVIMNSLIISGVGVALAASAAYVTLRLYVRL</sequence>
<dbReference type="OrthoDB" id="9812531at2"/>
<dbReference type="RefSeq" id="WP_091764453.1">
    <property type="nucleotide sequence ID" value="NZ_FNBT01000002.1"/>
</dbReference>
<dbReference type="NCBIfam" id="NF038346">
    <property type="entry name" value="FtsX_actino"/>
    <property type="match status" value="1"/>
</dbReference>
<comment type="function">
    <text evidence="1">Part of the ABC transporter FtsEX involved in cellular division.</text>
</comment>
<keyword evidence="17" id="KW-1185">Reference proteome</keyword>
<evidence type="ECO:0000256" key="7">
    <source>
        <dbReference type="ARBA" id="ARBA00022618"/>
    </source>
</evidence>
<dbReference type="InterPro" id="IPR003838">
    <property type="entry name" value="ABC3_permease_C"/>
</dbReference>
<feature type="transmembrane region" description="Helical" evidence="13">
    <location>
        <begin position="265"/>
        <end position="291"/>
    </location>
</feature>
<keyword evidence="6 12" id="KW-1003">Cell membrane</keyword>
<evidence type="ECO:0000256" key="1">
    <source>
        <dbReference type="ARBA" id="ARBA00003552"/>
    </source>
</evidence>
<dbReference type="InterPro" id="IPR040690">
    <property type="entry name" value="FtsX_ECD"/>
</dbReference>
<evidence type="ECO:0000259" key="14">
    <source>
        <dbReference type="Pfam" id="PF02687"/>
    </source>
</evidence>
<dbReference type="GO" id="GO:0051301">
    <property type="term" value="P:cell division"/>
    <property type="evidence" value="ECO:0007669"/>
    <property type="project" value="UniProtKB-KW"/>
</dbReference>
<keyword evidence="8 13" id="KW-0812">Transmembrane</keyword>
<comment type="subunit">
    <text evidence="4">Forms a membrane-associated complex with FtsE.</text>
</comment>
<evidence type="ECO:0000256" key="2">
    <source>
        <dbReference type="ARBA" id="ARBA00004651"/>
    </source>
</evidence>
<evidence type="ECO:0000256" key="11">
    <source>
        <dbReference type="ARBA" id="ARBA00023306"/>
    </source>
</evidence>
<evidence type="ECO:0000256" key="12">
    <source>
        <dbReference type="PIRNR" id="PIRNR003097"/>
    </source>
</evidence>
<evidence type="ECO:0000256" key="13">
    <source>
        <dbReference type="SAM" id="Phobius"/>
    </source>
</evidence>
<evidence type="ECO:0000256" key="9">
    <source>
        <dbReference type="ARBA" id="ARBA00022989"/>
    </source>
</evidence>
<keyword evidence="9 13" id="KW-1133">Transmembrane helix</keyword>
<dbReference type="Pfam" id="PF02687">
    <property type="entry name" value="FtsX"/>
    <property type="match status" value="1"/>
</dbReference>
<proteinExistence type="inferred from homology"/>
<dbReference type="EMBL" id="FNBT01000002">
    <property type="protein sequence ID" value="SDF21146.1"/>
    <property type="molecule type" value="Genomic_DNA"/>
</dbReference>
<dbReference type="PANTHER" id="PTHR47755:SF1">
    <property type="entry name" value="CELL DIVISION PROTEIN FTSX"/>
    <property type="match status" value="1"/>
</dbReference>
<feature type="domain" description="FtsX extracellular" evidence="15">
    <location>
        <begin position="59"/>
        <end position="152"/>
    </location>
</feature>
<dbReference type="InterPro" id="IPR004513">
    <property type="entry name" value="FtsX"/>
</dbReference>
<comment type="subcellular location">
    <subcellularLocation>
        <location evidence="2">Cell membrane</location>
        <topology evidence="2">Multi-pass membrane protein</topology>
    </subcellularLocation>
</comment>
<evidence type="ECO:0000256" key="4">
    <source>
        <dbReference type="ARBA" id="ARBA00011160"/>
    </source>
</evidence>
<feature type="transmembrane region" description="Helical" evidence="13">
    <location>
        <begin position="174"/>
        <end position="197"/>
    </location>
</feature>
<evidence type="ECO:0000259" key="15">
    <source>
        <dbReference type="Pfam" id="PF18075"/>
    </source>
</evidence>
<name>A0A1G7J8E2_9ACTN</name>
<gene>
    <name evidence="16" type="ORF">SAMN05660662_1358</name>
</gene>
<dbReference type="PIRSF" id="PIRSF003097">
    <property type="entry name" value="FtsX"/>
    <property type="match status" value="1"/>
</dbReference>
<keyword evidence="7 12" id="KW-0132">Cell division</keyword>
<organism evidence="16 17">
    <name type="scientific">Blastococcus aurantiacus</name>
    <dbReference type="NCBI Taxonomy" id="1550231"/>
    <lineage>
        <taxon>Bacteria</taxon>
        <taxon>Bacillati</taxon>
        <taxon>Actinomycetota</taxon>
        <taxon>Actinomycetes</taxon>
        <taxon>Geodermatophilales</taxon>
        <taxon>Geodermatophilaceae</taxon>
        <taxon>Blastococcus</taxon>
    </lineage>
</organism>
<dbReference type="STRING" id="1550231.SAMN05660662_1358"/>
<evidence type="ECO:0000256" key="8">
    <source>
        <dbReference type="ARBA" id="ARBA00022692"/>
    </source>
</evidence>
<dbReference type="Pfam" id="PF18075">
    <property type="entry name" value="FtsX_ECD"/>
    <property type="match status" value="1"/>
</dbReference>